<comment type="catalytic activity">
    <reaction evidence="7 8">
        <text>L-histidinol phosphate + H2O = L-histidinol + phosphate</text>
        <dbReference type="Rhea" id="RHEA:14465"/>
        <dbReference type="ChEBI" id="CHEBI:15377"/>
        <dbReference type="ChEBI" id="CHEBI:43474"/>
        <dbReference type="ChEBI" id="CHEBI:57699"/>
        <dbReference type="ChEBI" id="CHEBI:57980"/>
        <dbReference type="EC" id="3.1.3.15"/>
    </reaction>
</comment>
<dbReference type="InterPro" id="IPR004013">
    <property type="entry name" value="PHP_dom"/>
</dbReference>
<evidence type="ECO:0000256" key="3">
    <source>
        <dbReference type="ARBA" id="ARBA00013085"/>
    </source>
</evidence>
<dbReference type="GO" id="GO:0004401">
    <property type="term" value="F:histidinol-phosphatase activity"/>
    <property type="evidence" value="ECO:0007669"/>
    <property type="project" value="UniProtKB-UniRule"/>
</dbReference>
<evidence type="ECO:0000256" key="2">
    <source>
        <dbReference type="ARBA" id="ARBA00009152"/>
    </source>
</evidence>
<dbReference type="InterPro" id="IPR016195">
    <property type="entry name" value="Pol/histidinol_Pase-like"/>
</dbReference>
<dbReference type="SUPFAM" id="SSF89550">
    <property type="entry name" value="PHP domain-like"/>
    <property type="match status" value="1"/>
</dbReference>
<comment type="pathway">
    <text evidence="1 8">Amino-acid biosynthesis; L-histidine biosynthesis; L-histidine from 5-phospho-alpha-D-ribose 1-diphosphate: step 8/9.</text>
</comment>
<organism evidence="10 11">
    <name type="scientific">Clostridium beijerinckii</name>
    <name type="common">Clostridium MP</name>
    <dbReference type="NCBI Taxonomy" id="1520"/>
    <lineage>
        <taxon>Bacteria</taxon>
        <taxon>Bacillati</taxon>
        <taxon>Bacillota</taxon>
        <taxon>Clostridia</taxon>
        <taxon>Eubacteriales</taxon>
        <taxon>Clostridiaceae</taxon>
        <taxon>Clostridium</taxon>
    </lineage>
</organism>
<dbReference type="Gene3D" id="3.20.20.140">
    <property type="entry name" value="Metal-dependent hydrolases"/>
    <property type="match status" value="1"/>
</dbReference>
<evidence type="ECO:0000313" key="11">
    <source>
        <dbReference type="Proteomes" id="UP000190959"/>
    </source>
</evidence>
<name>A0A1S9N2I0_CLOBE</name>
<evidence type="ECO:0000259" key="9">
    <source>
        <dbReference type="Pfam" id="PF02811"/>
    </source>
</evidence>
<gene>
    <name evidence="10" type="ORF">CBEIBR21_19115</name>
</gene>
<dbReference type="Proteomes" id="UP000190959">
    <property type="component" value="Unassembled WGS sequence"/>
</dbReference>
<reference evidence="10 11" key="1">
    <citation type="submission" date="2017-02" db="EMBL/GenBank/DDBJ databases">
        <title>Genome sequence of Clostridium beijerinckii Br21.</title>
        <authorList>
            <person name="Fonseca B.C."/>
            <person name="Guazzaroni M.E."/>
            <person name="Riano-Pachon D.M."/>
            <person name="Reginatto V."/>
        </authorList>
    </citation>
    <scope>NUCLEOTIDE SEQUENCE [LARGE SCALE GENOMIC DNA]</scope>
    <source>
        <strain evidence="10 11">Br21</strain>
    </source>
</reference>
<dbReference type="AlphaFoldDB" id="A0A1S9N2I0"/>
<dbReference type="EC" id="3.1.3.15" evidence="3 8"/>
<evidence type="ECO:0000313" key="10">
    <source>
        <dbReference type="EMBL" id="OOP71719.1"/>
    </source>
</evidence>
<comment type="caution">
    <text evidence="10">The sequence shown here is derived from an EMBL/GenBank/DDBJ whole genome shotgun (WGS) entry which is preliminary data.</text>
</comment>
<evidence type="ECO:0000256" key="5">
    <source>
        <dbReference type="ARBA" id="ARBA00022801"/>
    </source>
</evidence>
<keyword evidence="6 8" id="KW-0368">Histidine biosynthesis</keyword>
<protein>
    <recommendedName>
        <fullName evidence="3 8">Histidinol-phosphatase</fullName>
        <shortName evidence="8">HolPase</shortName>
        <ecNumber evidence="3 8">3.1.3.15</ecNumber>
    </recommendedName>
</protein>
<evidence type="ECO:0000256" key="1">
    <source>
        <dbReference type="ARBA" id="ARBA00004970"/>
    </source>
</evidence>
<dbReference type="RefSeq" id="WP_078116697.1">
    <property type="nucleotide sequence ID" value="NZ_MWMH01000007.1"/>
</dbReference>
<keyword evidence="4 8" id="KW-0028">Amino-acid biosynthesis</keyword>
<dbReference type="PANTHER" id="PTHR21039">
    <property type="entry name" value="HISTIDINOL PHOSPHATASE-RELATED"/>
    <property type="match status" value="1"/>
</dbReference>
<sequence length="270" mass="31346">MKNIKLDCHIHTHISPDSKASIEEICESALEKNINSIIITNHFEYYTGEKDGKRNMDVSFINDSLKEINKCKVKFEGKLEVLFGMEIGQVQYWPKHVKNITESYPFDYLIGSIHKIEDIDLKYGDYSYENREKQNISYLDLLYDLAKNGDYDCIGHFDLVKRYAPYKIDLMEKYEEKIKDILKIIIKRGKGIEINTSGLRQSCEETMPSSSIIELYKNLGGNIITIGSDAHISKDVGEGFNEAVDLLKRIGFRKIAIYRKRKPFFIILEY</sequence>
<keyword evidence="5 8" id="KW-0378">Hydrolase</keyword>
<dbReference type="UniPathway" id="UPA00031">
    <property type="reaction ID" value="UER00013"/>
</dbReference>
<dbReference type="PANTHER" id="PTHR21039:SF0">
    <property type="entry name" value="HISTIDINOL-PHOSPHATASE"/>
    <property type="match status" value="1"/>
</dbReference>
<feature type="domain" description="PHP" evidence="9">
    <location>
        <begin position="7"/>
        <end position="197"/>
    </location>
</feature>
<dbReference type="Pfam" id="PF02811">
    <property type="entry name" value="PHP"/>
    <property type="match status" value="1"/>
</dbReference>
<dbReference type="InterPro" id="IPR010140">
    <property type="entry name" value="Histidinol_P_phosphatase_HisJ"/>
</dbReference>
<accession>A0A1S9N2I0</accession>
<evidence type="ECO:0000256" key="8">
    <source>
        <dbReference type="RuleBase" id="RU366003"/>
    </source>
</evidence>
<dbReference type="NCBIfam" id="TIGR01856">
    <property type="entry name" value="hisJ_fam"/>
    <property type="match status" value="1"/>
</dbReference>
<dbReference type="EMBL" id="MWMH01000007">
    <property type="protein sequence ID" value="OOP71719.1"/>
    <property type="molecule type" value="Genomic_DNA"/>
</dbReference>
<comment type="similarity">
    <text evidence="2 8">Belongs to the PHP hydrolase family. HisK subfamily.</text>
</comment>
<proteinExistence type="inferred from homology"/>
<dbReference type="GO" id="GO:0005737">
    <property type="term" value="C:cytoplasm"/>
    <property type="evidence" value="ECO:0007669"/>
    <property type="project" value="TreeGrafter"/>
</dbReference>
<evidence type="ECO:0000256" key="6">
    <source>
        <dbReference type="ARBA" id="ARBA00023102"/>
    </source>
</evidence>
<dbReference type="GO" id="GO:0000105">
    <property type="term" value="P:L-histidine biosynthetic process"/>
    <property type="evidence" value="ECO:0007669"/>
    <property type="project" value="UniProtKB-UniRule"/>
</dbReference>
<evidence type="ECO:0000256" key="4">
    <source>
        <dbReference type="ARBA" id="ARBA00022605"/>
    </source>
</evidence>
<evidence type="ECO:0000256" key="7">
    <source>
        <dbReference type="ARBA" id="ARBA00049158"/>
    </source>
</evidence>